<keyword evidence="5" id="KW-0238">DNA-binding</keyword>
<dbReference type="HOGENOM" id="CLU_096072_5_0_9"/>
<keyword evidence="4" id="KW-0805">Transcription regulation</keyword>
<dbReference type="PANTHER" id="PTHR33202">
    <property type="entry name" value="ZINC UPTAKE REGULATION PROTEIN"/>
    <property type="match status" value="1"/>
</dbReference>
<dbReference type="GO" id="GO:0000976">
    <property type="term" value="F:transcription cis-regulatory region binding"/>
    <property type="evidence" value="ECO:0007669"/>
    <property type="project" value="TreeGrafter"/>
</dbReference>
<dbReference type="InterPro" id="IPR036388">
    <property type="entry name" value="WH-like_DNA-bd_sf"/>
</dbReference>
<dbReference type="InterPro" id="IPR002481">
    <property type="entry name" value="FUR"/>
</dbReference>
<evidence type="ECO:0000256" key="7">
    <source>
        <dbReference type="PIRSR" id="PIRSR602481-1"/>
    </source>
</evidence>
<protein>
    <submittedName>
        <fullName evidence="9">Transcriptional regulator Fur family</fullName>
    </submittedName>
</protein>
<dbReference type="GO" id="GO:0008270">
    <property type="term" value="F:zinc ion binding"/>
    <property type="evidence" value="ECO:0007669"/>
    <property type="project" value="TreeGrafter"/>
</dbReference>
<comment type="cofactor">
    <cofactor evidence="8">
        <name>Mn(2+)</name>
        <dbReference type="ChEBI" id="CHEBI:29035"/>
    </cofactor>
    <cofactor evidence="8">
        <name>Fe(2+)</name>
        <dbReference type="ChEBI" id="CHEBI:29033"/>
    </cofactor>
    <text evidence="8">Binds 1 Mn(2+) or Fe(2+) ion per subunit.</text>
</comment>
<feature type="binding site" evidence="8">
    <location>
        <position position="94"/>
    </location>
    <ligand>
        <name>Fe cation</name>
        <dbReference type="ChEBI" id="CHEBI:24875"/>
    </ligand>
</feature>
<dbReference type="SUPFAM" id="SSF46785">
    <property type="entry name" value="Winged helix' DNA-binding domain"/>
    <property type="match status" value="1"/>
</dbReference>
<dbReference type="GO" id="GO:1900376">
    <property type="term" value="P:regulation of secondary metabolite biosynthetic process"/>
    <property type="evidence" value="ECO:0007669"/>
    <property type="project" value="TreeGrafter"/>
</dbReference>
<dbReference type="GO" id="GO:0045892">
    <property type="term" value="P:negative regulation of DNA-templated transcription"/>
    <property type="evidence" value="ECO:0007669"/>
    <property type="project" value="TreeGrafter"/>
</dbReference>
<gene>
    <name evidence="9" type="ORF">BN587_00666</name>
</gene>
<dbReference type="Proteomes" id="UP000014937">
    <property type="component" value="Unassembled WGS sequence"/>
</dbReference>
<dbReference type="Gene3D" id="3.30.1490.190">
    <property type="match status" value="1"/>
</dbReference>
<dbReference type="AlphaFoldDB" id="R6XZT0"/>
<evidence type="ECO:0000256" key="4">
    <source>
        <dbReference type="ARBA" id="ARBA00023015"/>
    </source>
</evidence>
<name>R6XZT0_9FIRM</name>
<dbReference type="InterPro" id="IPR043135">
    <property type="entry name" value="Fur_C"/>
</dbReference>
<feature type="binding site" evidence="8">
    <location>
        <position position="132"/>
    </location>
    <ligand>
        <name>Fe cation</name>
        <dbReference type="ChEBI" id="CHEBI:24875"/>
    </ligand>
</feature>
<dbReference type="GO" id="GO:0003700">
    <property type="term" value="F:DNA-binding transcription factor activity"/>
    <property type="evidence" value="ECO:0007669"/>
    <property type="project" value="InterPro"/>
</dbReference>
<keyword evidence="3 7" id="KW-0862">Zinc</keyword>
<feature type="binding site" evidence="7">
    <location>
        <position position="103"/>
    </location>
    <ligand>
        <name>Zn(2+)</name>
        <dbReference type="ChEBI" id="CHEBI:29105"/>
    </ligand>
</feature>
<keyword evidence="6" id="KW-0804">Transcription</keyword>
<proteinExistence type="inferred from homology"/>
<comment type="similarity">
    <text evidence="1">Belongs to the Fur family.</text>
</comment>
<organism evidence="9">
    <name type="scientific">Phascolarctobacterium succinatutens CAG:287</name>
    <dbReference type="NCBI Taxonomy" id="1263101"/>
    <lineage>
        <taxon>Bacteria</taxon>
        <taxon>Bacillati</taxon>
        <taxon>Bacillota</taxon>
        <taxon>Negativicutes</taxon>
        <taxon>Acidaminococcales</taxon>
        <taxon>Acidaminococcaceae</taxon>
        <taxon>Phascolarctobacterium</taxon>
    </lineage>
</organism>
<comment type="caution">
    <text evidence="9">The sequence shown here is derived from an EMBL/GenBank/DDBJ whole genome shotgun (WGS) entry which is preliminary data.</text>
</comment>
<dbReference type="Pfam" id="PF01475">
    <property type="entry name" value="FUR"/>
    <property type="match status" value="1"/>
</dbReference>
<dbReference type="PANTHER" id="PTHR33202:SF7">
    <property type="entry name" value="FERRIC UPTAKE REGULATION PROTEIN"/>
    <property type="match status" value="1"/>
</dbReference>
<evidence type="ECO:0000313" key="9">
    <source>
        <dbReference type="EMBL" id="CDD11737.1"/>
    </source>
</evidence>
<evidence type="ECO:0000256" key="8">
    <source>
        <dbReference type="PIRSR" id="PIRSR602481-2"/>
    </source>
</evidence>
<evidence type="ECO:0000256" key="3">
    <source>
        <dbReference type="ARBA" id="ARBA00022833"/>
    </source>
</evidence>
<feature type="binding site" evidence="7">
    <location>
        <position position="140"/>
    </location>
    <ligand>
        <name>Zn(2+)</name>
        <dbReference type="ChEBI" id="CHEBI:29105"/>
    </ligand>
</feature>
<evidence type="ECO:0000256" key="6">
    <source>
        <dbReference type="ARBA" id="ARBA00023163"/>
    </source>
</evidence>
<evidence type="ECO:0000256" key="1">
    <source>
        <dbReference type="ARBA" id="ARBA00007957"/>
    </source>
</evidence>
<comment type="cofactor">
    <cofactor evidence="7">
        <name>Zn(2+)</name>
        <dbReference type="ChEBI" id="CHEBI:29105"/>
    </cofactor>
    <text evidence="7">Binds 1 zinc ion per subunit.</text>
</comment>
<dbReference type="RefSeq" id="WP_021719754.1">
    <property type="nucleotide sequence ID" value="NZ_FR892776.1"/>
</dbReference>
<reference evidence="9" key="1">
    <citation type="submission" date="2012-11" db="EMBL/GenBank/DDBJ databases">
        <title>Dependencies among metagenomic species, viruses, plasmids and units of genetic variation.</title>
        <authorList>
            <person name="Nielsen H.B."/>
            <person name="Almeida M."/>
            <person name="Juncker A.S."/>
            <person name="Rasmussen S."/>
            <person name="Li J."/>
            <person name="Sunagawa S."/>
            <person name="Plichta D."/>
            <person name="Gautier L."/>
            <person name="Le Chatelier E."/>
            <person name="Peletier E."/>
            <person name="Bonde I."/>
            <person name="Nielsen T."/>
            <person name="Manichanh C."/>
            <person name="Arumugam M."/>
            <person name="Batto J."/>
            <person name="Santos M.B.Q.D."/>
            <person name="Blom N."/>
            <person name="Borruel N."/>
            <person name="Burgdorf K.S."/>
            <person name="Boumezbeur F."/>
            <person name="Casellas F."/>
            <person name="Dore J."/>
            <person name="Guarner F."/>
            <person name="Hansen T."/>
            <person name="Hildebrand F."/>
            <person name="Kaas R.S."/>
            <person name="Kennedy S."/>
            <person name="Kristiansen K."/>
            <person name="Kultima J.R."/>
            <person name="Leonard P."/>
            <person name="Levenez F."/>
            <person name="Lund O."/>
            <person name="Moumen B."/>
            <person name="Le Paslier D."/>
            <person name="Pons N."/>
            <person name="Pedersen O."/>
            <person name="Prifti E."/>
            <person name="Qin J."/>
            <person name="Raes J."/>
            <person name="Tap J."/>
            <person name="Tims S."/>
            <person name="Ussery D.W."/>
            <person name="Yamada T."/>
            <person name="MetaHit consortium"/>
            <person name="Renault P."/>
            <person name="Sicheritz-Ponten T."/>
            <person name="Bork P."/>
            <person name="Wang J."/>
            <person name="Brunak S."/>
            <person name="Ehrlich S.D."/>
        </authorList>
    </citation>
    <scope>NUCLEOTIDE SEQUENCE [LARGE SCALE GENOMIC DNA]</scope>
</reference>
<keyword evidence="2" id="KW-0678">Repressor</keyword>
<dbReference type="Gene3D" id="1.10.10.10">
    <property type="entry name" value="Winged helix-like DNA-binding domain superfamily/Winged helix DNA-binding domain"/>
    <property type="match status" value="1"/>
</dbReference>
<evidence type="ECO:0000256" key="5">
    <source>
        <dbReference type="ARBA" id="ARBA00023125"/>
    </source>
</evidence>
<dbReference type="EMBL" id="CBGL010000099">
    <property type="protein sequence ID" value="CDD11737.1"/>
    <property type="molecule type" value="Genomic_DNA"/>
</dbReference>
<accession>R6XZT0</accession>
<dbReference type="CDD" id="cd07153">
    <property type="entry name" value="Fur_like"/>
    <property type="match status" value="1"/>
</dbReference>
<evidence type="ECO:0000256" key="2">
    <source>
        <dbReference type="ARBA" id="ARBA00022491"/>
    </source>
</evidence>
<sequence>MKTDTKAAADYRDYLHRYGLKNTRHRQLILQLLLASEGVLTAEDIYQQLCEQGAEINFSTVYRILENFTQKGLTEKSFLADARKYGFVLHALGHRHRLICLRCHRIVEVDHCPIADFEEQLADKTDFAIMGHNLEWYGYCPQCRKQK</sequence>
<feature type="binding site" evidence="7">
    <location>
        <position position="143"/>
    </location>
    <ligand>
        <name>Zn(2+)</name>
        <dbReference type="ChEBI" id="CHEBI:29105"/>
    </ligand>
</feature>
<dbReference type="InterPro" id="IPR036390">
    <property type="entry name" value="WH_DNA-bd_sf"/>
</dbReference>
<keyword evidence="8" id="KW-0408">Iron</keyword>
<keyword evidence="7" id="KW-0479">Metal-binding</keyword>
<feature type="binding site" evidence="7">
    <location>
        <position position="100"/>
    </location>
    <ligand>
        <name>Zn(2+)</name>
        <dbReference type="ChEBI" id="CHEBI:29105"/>
    </ligand>
</feature>